<dbReference type="Proteomes" id="UP001597389">
    <property type="component" value="Unassembled WGS sequence"/>
</dbReference>
<dbReference type="RefSeq" id="WP_377089805.1">
    <property type="nucleotide sequence ID" value="NZ_JBHSJL010000014.1"/>
</dbReference>
<dbReference type="SUPFAM" id="SSF55811">
    <property type="entry name" value="Nudix"/>
    <property type="match status" value="1"/>
</dbReference>
<keyword evidence="5" id="KW-1185">Reference proteome</keyword>
<protein>
    <submittedName>
        <fullName evidence="4">NUDIX hydrolase N-terminal domain-containing protein</fullName>
    </submittedName>
</protein>
<dbReference type="EMBL" id="JBHUJB010000089">
    <property type="protein sequence ID" value="MFD2160677.1"/>
    <property type="molecule type" value="Genomic_DNA"/>
</dbReference>
<feature type="domain" description="Nudix hydrolase" evidence="3">
    <location>
        <begin position="62"/>
        <end position="194"/>
    </location>
</feature>
<accession>A0ABW4ZGG1</accession>
<dbReference type="Gene3D" id="6.10.250.1120">
    <property type="match status" value="1"/>
</dbReference>
<evidence type="ECO:0000256" key="1">
    <source>
        <dbReference type="ARBA" id="ARBA00001946"/>
    </source>
</evidence>
<gene>
    <name evidence="4" type="ORF">ACFSW8_17365</name>
</gene>
<dbReference type="InterPro" id="IPR059176">
    <property type="entry name" value="UDP-X_N"/>
</dbReference>
<dbReference type="GO" id="GO:0016787">
    <property type="term" value="F:hydrolase activity"/>
    <property type="evidence" value="ECO:0007669"/>
    <property type="project" value="UniProtKB-KW"/>
</dbReference>
<dbReference type="Gene3D" id="3.90.79.10">
    <property type="entry name" value="Nucleoside Triphosphate Pyrophosphohydrolase"/>
    <property type="match status" value="1"/>
</dbReference>
<name>A0ABW4ZGG1_9BACT</name>
<dbReference type="PROSITE" id="PS51462">
    <property type="entry name" value="NUDIX"/>
    <property type="match status" value="1"/>
</dbReference>
<proteinExistence type="predicted"/>
<comment type="cofactor">
    <cofactor evidence="1">
        <name>Mg(2+)</name>
        <dbReference type="ChEBI" id="CHEBI:18420"/>
    </cofactor>
</comment>
<dbReference type="Pfam" id="PF12535">
    <property type="entry name" value="Nudix_N"/>
    <property type="match status" value="1"/>
</dbReference>
<dbReference type="PANTHER" id="PTHR43046">
    <property type="entry name" value="GDP-MANNOSE MANNOSYL HYDROLASE"/>
    <property type="match status" value="1"/>
</dbReference>
<dbReference type="PANTHER" id="PTHR43046:SF16">
    <property type="entry name" value="ADP-RIBOSE PYROPHOSPHATASE YJHB-RELATED"/>
    <property type="match status" value="1"/>
</dbReference>
<sequence length="202" mass="23131">MHELIREMRALSQSALQYTKDPYDRERFERLIEISNALYAELSDVDLAGVEKFFFPETGYATPKVDLRACIFRGEEVLLVRERSDGLWTLPGGWADQNESPREGVLREVKEESGFDVEIQSLYAVRDRDRHAYEPKYPVSIYKMFFTGVVVGGVAELNKEVSEIGFFGIDALPELSEDRVLARDIIDGYVYFKNEGKATLID</sequence>
<dbReference type="PROSITE" id="PS00893">
    <property type="entry name" value="NUDIX_BOX"/>
    <property type="match status" value="1"/>
</dbReference>
<organism evidence="4 5">
    <name type="scientific">Rubritalea tangerina</name>
    <dbReference type="NCBI Taxonomy" id="430798"/>
    <lineage>
        <taxon>Bacteria</taxon>
        <taxon>Pseudomonadati</taxon>
        <taxon>Verrucomicrobiota</taxon>
        <taxon>Verrucomicrobiia</taxon>
        <taxon>Verrucomicrobiales</taxon>
        <taxon>Rubritaleaceae</taxon>
        <taxon>Rubritalea</taxon>
    </lineage>
</organism>
<evidence type="ECO:0000313" key="4">
    <source>
        <dbReference type="EMBL" id="MFD2160677.1"/>
    </source>
</evidence>
<comment type="caution">
    <text evidence="4">The sequence shown here is derived from an EMBL/GenBank/DDBJ whole genome shotgun (WGS) entry which is preliminary data.</text>
</comment>
<dbReference type="Pfam" id="PF00293">
    <property type="entry name" value="NUDIX"/>
    <property type="match status" value="1"/>
</dbReference>
<evidence type="ECO:0000313" key="5">
    <source>
        <dbReference type="Proteomes" id="UP001597389"/>
    </source>
</evidence>
<dbReference type="InterPro" id="IPR000086">
    <property type="entry name" value="NUDIX_hydrolase_dom"/>
</dbReference>
<dbReference type="InterPro" id="IPR015797">
    <property type="entry name" value="NUDIX_hydrolase-like_dom_sf"/>
</dbReference>
<evidence type="ECO:0000256" key="2">
    <source>
        <dbReference type="ARBA" id="ARBA00022801"/>
    </source>
</evidence>
<evidence type="ECO:0000259" key="3">
    <source>
        <dbReference type="PROSITE" id="PS51462"/>
    </source>
</evidence>
<reference evidence="5" key="1">
    <citation type="journal article" date="2019" name="Int. J. Syst. Evol. Microbiol.">
        <title>The Global Catalogue of Microorganisms (GCM) 10K type strain sequencing project: providing services to taxonomists for standard genome sequencing and annotation.</title>
        <authorList>
            <consortium name="The Broad Institute Genomics Platform"/>
            <consortium name="The Broad Institute Genome Sequencing Center for Infectious Disease"/>
            <person name="Wu L."/>
            <person name="Ma J."/>
        </authorList>
    </citation>
    <scope>NUCLEOTIDE SEQUENCE [LARGE SCALE GENOMIC DNA]</scope>
    <source>
        <strain evidence="5">CCUG 57942</strain>
    </source>
</reference>
<keyword evidence="2 4" id="KW-0378">Hydrolase</keyword>
<dbReference type="InterPro" id="IPR020084">
    <property type="entry name" value="NUDIX_hydrolase_CS"/>
</dbReference>